<evidence type="ECO:0000256" key="9">
    <source>
        <dbReference type="PROSITE-ProRule" id="PRU01023"/>
    </source>
</evidence>
<feature type="compositionally biased region" description="Basic and acidic residues" evidence="10">
    <location>
        <begin position="513"/>
        <end position="525"/>
    </location>
</feature>
<comment type="caution">
    <text evidence="12">The sequence shown here is derived from an EMBL/GenBank/DDBJ whole genome shotgun (WGS) entry which is preliminary data.</text>
</comment>
<dbReference type="FunFam" id="3.30.70.1170:FF:000001">
    <property type="entry name" value="Ribosomal RNA methyltransferase Nop2"/>
    <property type="match status" value="1"/>
</dbReference>
<keyword evidence="7 9" id="KW-0694">RNA-binding</keyword>
<gene>
    <name evidence="12" type="ORF">LUZ61_002913</name>
</gene>
<organism evidence="12 13">
    <name type="scientific">Rhynchospora tenuis</name>
    <dbReference type="NCBI Taxonomy" id="198213"/>
    <lineage>
        <taxon>Eukaryota</taxon>
        <taxon>Viridiplantae</taxon>
        <taxon>Streptophyta</taxon>
        <taxon>Embryophyta</taxon>
        <taxon>Tracheophyta</taxon>
        <taxon>Spermatophyta</taxon>
        <taxon>Magnoliopsida</taxon>
        <taxon>Liliopsida</taxon>
        <taxon>Poales</taxon>
        <taxon>Cyperaceae</taxon>
        <taxon>Cyperoideae</taxon>
        <taxon>Rhynchosporeae</taxon>
        <taxon>Rhynchospora</taxon>
    </lineage>
</organism>
<evidence type="ECO:0000256" key="3">
    <source>
        <dbReference type="ARBA" id="ARBA00022517"/>
    </source>
</evidence>
<feature type="binding site" evidence="9">
    <location>
        <position position="378"/>
    </location>
    <ligand>
        <name>S-adenosyl-L-methionine</name>
        <dbReference type="ChEBI" id="CHEBI:59789"/>
    </ligand>
</feature>
<feature type="domain" description="SAM-dependent MTase RsmB/NOP-type" evidence="11">
    <location>
        <begin position="216"/>
        <end position="505"/>
    </location>
</feature>
<feature type="compositionally biased region" description="Basic and acidic residues" evidence="10">
    <location>
        <begin position="18"/>
        <end position="30"/>
    </location>
</feature>
<dbReference type="SUPFAM" id="SSF53335">
    <property type="entry name" value="S-adenosyl-L-methionine-dependent methyltransferases"/>
    <property type="match status" value="1"/>
</dbReference>
<feature type="compositionally biased region" description="Basic and acidic residues" evidence="10">
    <location>
        <begin position="101"/>
        <end position="117"/>
    </location>
</feature>
<feature type="region of interest" description="Disordered" evidence="10">
    <location>
        <begin position="510"/>
        <end position="669"/>
    </location>
</feature>
<feature type="binding site" evidence="9">
    <location>
        <begin position="308"/>
        <end position="314"/>
    </location>
    <ligand>
        <name>S-adenosyl-L-methionine</name>
        <dbReference type="ChEBI" id="CHEBI:59789"/>
    </ligand>
</feature>
<dbReference type="EMBL" id="JAMRDG010000001">
    <property type="protein sequence ID" value="KAJ3699208.1"/>
    <property type="molecule type" value="Genomic_DNA"/>
</dbReference>
<feature type="compositionally biased region" description="Basic residues" evidence="10">
    <location>
        <begin position="1"/>
        <end position="10"/>
    </location>
</feature>
<feature type="active site" description="Nucleophile" evidence="9">
    <location>
        <position position="435"/>
    </location>
</feature>
<proteinExistence type="inferred from homology"/>
<dbReference type="InterPro" id="IPR049560">
    <property type="entry name" value="MeTrfase_RsmB-F_NOP2_cat"/>
</dbReference>
<dbReference type="GO" id="GO:0003723">
    <property type="term" value="F:RNA binding"/>
    <property type="evidence" value="ECO:0007669"/>
    <property type="project" value="UniProtKB-UniRule"/>
</dbReference>
<dbReference type="GO" id="GO:0009383">
    <property type="term" value="F:rRNA (cytosine-C5-)-methyltransferase activity"/>
    <property type="evidence" value="ECO:0007669"/>
    <property type="project" value="TreeGrafter"/>
</dbReference>
<feature type="region of interest" description="Disordered" evidence="10">
    <location>
        <begin position="1"/>
        <end position="131"/>
    </location>
</feature>
<dbReference type="Gene3D" id="3.30.70.1170">
    <property type="entry name" value="Sun protein, domain 3"/>
    <property type="match status" value="1"/>
</dbReference>
<dbReference type="GO" id="GO:0005730">
    <property type="term" value="C:nucleolus"/>
    <property type="evidence" value="ECO:0007669"/>
    <property type="project" value="UniProtKB-SubCell"/>
</dbReference>
<dbReference type="InterPro" id="IPR023267">
    <property type="entry name" value="RCMT"/>
</dbReference>
<keyword evidence="4 9" id="KW-0489">Methyltransferase</keyword>
<dbReference type="InterPro" id="IPR023273">
    <property type="entry name" value="RCMT_NOP2"/>
</dbReference>
<dbReference type="Proteomes" id="UP001210211">
    <property type="component" value="Unassembled WGS sequence"/>
</dbReference>
<evidence type="ECO:0000313" key="12">
    <source>
        <dbReference type="EMBL" id="KAJ3699208.1"/>
    </source>
</evidence>
<dbReference type="AlphaFoldDB" id="A0AAD6ES49"/>
<dbReference type="InterPro" id="IPR011023">
    <property type="entry name" value="Nop2p"/>
</dbReference>
<dbReference type="PANTHER" id="PTHR22807:SF30">
    <property type="entry name" value="28S RRNA (CYTOSINE(4447)-C(5))-METHYLTRANSFERASE-RELATED"/>
    <property type="match status" value="1"/>
</dbReference>
<comment type="similarity">
    <text evidence="2 9">Belongs to the class I-like SAM-binding methyltransferase superfamily. RsmB/NOP family.</text>
</comment>
<dbReference type="GO" id="GO:0000470">
    <property type="term" value="P:maturation of LSU-rRNA"/>
    <property type="evidence" value="ECO:0007669"/>
    <property type="project" value="TreeGrafter"/>
</dbReference>
<feature type="binding site" evidence="9">
    <location>
        <position position="359"/>
    </location>
    <ligand>
        <name>S-adenosyl-L-methionine</name>
        <dbReference type="ChEBI" id="CHEBI:59789"/>
    </ligand>
</feature>
<keyword evidence="5 9" id="KW-0808">Transferase</keyword>
<keyword evidence="8" id="KW-0539">Nucleus</keyword>
<dbReference type="PANTHER" id="PTHR22807">
    <property type="entry name" value="NOP2 YEAST -RELATED NOL1/NOP2/FMU SUN DOMAIN-CONTAINING"/>
    <property type="match status" value="1"/>
</dbReference>
<evidence type="ECO:0000256" key="8">
    <source>
        <dbReference type="ARBA" id="ARBA00023242"/>
    </source>
</evidence>
<dbReference type="GO" id="GO:0070475">
    <property type="term" value="P:rRNA base methylation"/>
    <property type="evidence" value="ECO:0007669"/>
    <property type="project" value="TreeGrafter"/>
</dbReference>
<dbReference type="InterPro" id="IPR029063">
    <property type="entry name" value="SAM-dependent_MTases_sf"/>
</dbReference>
<protein>
    <recommendedName>
        <fullName evidence="11">SAM-dependent MTase RsmB/NOP-type domain-containing protein</fullName>
    </recommendedName>
</protein>
<evidence type="ECO:0000256" key="4">
    <source>
        <dbReference type="ARBA" id="ARBA00022603"/>
    </source>
</evidence>
<dbReference type="NCBIfam" id="TIGR00446">
    <property type="entry name" value="nop2p"/>
    <property type="match status" value="1"/>
</dbReference>
<comment type="subcellular location">
    <subcellularLocation>
        <location evidence="1">Nucleus</location>
        <location evidence="1">Nucleolus</location>
    </subcellularLocation>
</comment>
<keyword evidence="13" id="KW-1185">Reference proteome</keyword>
<evidence type="ECO:0000259" key="11">
    <source>
        <dbReference type="PROSITE" id="PS51686"/>
    </source>
</evidence>
<evidence type="ECO:0000256" key="10">
    <source>
        <dbReference type="SAM" id="MobiDB-lite"/>
    </source>
</evidence>
<feature type="compositionally biased region" description="Basic and acidic residues" evidence="10">
    <location>
        <begin position="577"/>
        <end position="596"/>
    </location>
</feature>
<reference evidence="12 13" key="1">
    <citation type="journal article" date="2022" name="Cell">
        <title>Repeat-based holocentromeres influence genome architecture and karyotype evolution.</title>
        <authorList>
            <person name="Hofstatter P.G."/>
            <person name="Thangavel G."/>
            <person name="Lux T."/>
            <person name="Neumann P."/>
            <person name="Vondrak T."/>
            <person name="Novak P."/>
            <person name="Zhang M."/>
            <person name="Costa L."/>
            <person name="Castellani M."/>
            <person name="Scott A."/>
            <person name="Toegelov H."/>
            <person name="Fuchs J."/>
            <person name="Mata-Sucre Y."/>
            <person name="Dias Y."/>
            <person name="Vanzela A.L.L."/>
            <person name="Huettel B."/>
            <person name="Almeida C.C.S."/>
            <person name="Simkova H."/>
            <person name="Souza G."/>
            <person name="Pedrosa-Harand A."/>
            <person name="Macas J."/>
            <person name="Mayer K.F.X."/>
            <person name="Houben A."/>
            <person name="Marques A."/>
        </authorList>
    </citation>
    <scope>NUCLEOTIDE SEQUENCE [LARGE SCALE GENOMIC DNA]</scope>
    <source>
        <strain evidence="12">RhyTen1mFocal</strain>
    </source>
</reference>
<sequence>MAKNQRKSNKTLKPNGKPSKETKNNPKEDILASDSDLEPELEELKGDEEEEEASDMDEEQSLSDDDNASSDDEPIKDDFLGGSDEEGEEMESDSDSEESDLEAKSRALDEAKARAEEDAIADMETNIKGESDDFRLPTEEEQKEEALMPPNLQNLQRRIKEIVRVLSNFKALRQEGVPRKKYIDQLKADLMSYYGYNDFLIEALIEMFSVVELVELVEAFERKPPETLRTNTLKTRRRDLAGILLNRGVNLDQIGKWSKVGLVVYDSQVPVGATPEYMAGHYIKQGASSFLPVMALAPQEKERIVDMAAAPGGKTTYIAALMKNTGIVYANELNEKRLHGLLGNIHRMGITNAIVCNYDGKELPGVLGLHSVDRVLLDAPCTGSGTIWKDPQVKTSKTIEDVQNCAFLQKQLILAAIDLVDANSKSGGYIVYSTCSMLIPENEAVVDYALKKRHVKLVPCGLDFGKPGFIRYRENRFHPSLEKTRRFYPHVNNMDGFFVAKLKKLSNSLTKDPLMKEKTKRKQEAAGENDGKDEDQNEKDVDKSGSVPNEDTANPKKSKNQKGKSSKKNGPGSKIRKGSEKKAADSSDPKGNSKHEKSVKRKKLESQGAKDNSKNKKLMKVDAIVSSNGEGAKSEKSPSKGKNNKSKFLGKRKRKEFPKNKKVPAGGSS</sequence>
<name>A0AAD6ES49_9POAL</name>
<feature type="compositionally biased region" description="Basic residues" evidence="10">
    <location>
        <begin position="642"/>
        <end position="662"/>
    </location>
</feature>
<evidence type="ECO:0000256" key="5">
    <source>
        <dbReference type="ARBA" id="ARBA00022679"/>
    </source>
</evidence>
<keyword evidence="3" id="KW-0690">Ribosome biogenesis</keyword>
<feature type="compositionally biased region" description="Acidic residues" evidence="10">
    <location>
        <begin position="35"/>
        <end position="75"/>
    </location>
</feature>
<keyword evidence="6 9" id="KW-0949">S-adenosyl-L-methionine</keyword>
<evidence type="ECO:0000256" key="7">
    <source>
        <dbReference type="ARBA" id="ARBA00022884"/>
    </source>
</evidence>
<evidence type="ECO:0000256" key="2">
    <source>
        <dbReference type="ARBA" id="ARBA00007494"/>
    </source>
</evidence>
<accession>A0AAD6ES49</accession>
<dbReference type="PRINTS" id="PR02008">
    <property type="entry name" value="RCMTFAMILY"/>
</dbReference>
<dbReference type="Pfam" id="PF01189">
    <property type="entry name" value="Methyltr_RsmB-F"/>
    <property type="match status" value="1"/>
</dbReference>
<dbReference type="InterPro" id="IPR018314">
    <property type="entry name" value="RsmB/NOL1/NOP2-like_CS"/>
</dbReference>
<evidence type="ECO:0000313" key="13">
    <source>
        <dbReference type="Proteomes" id="UP001210211"/>
    </source>
</evidence>
<dbReference type="PRINTS" id="PR02012">
    <property type="entry name" value="RCMTNOP2"/>
</dbReference>
<feature type="compositionally biased region" description="Basic residues" evidence="10">
    <location>
        <begin position="556"/>
        <end position="567"/>
    </location>
</feature>
<feature type="compositionally biased region" description="Acidic residues" evidence="10">
    <location>
        <begin position="83"/>
        <end position="100"/>
    </location>
</feature>
<feature type="binding site" evidence="9">
    <location>
        <position position="332"/>
    </location>
    <ligand>
        <name>S-adenosyl-L-methionine</name>
        <dbReference type="ChEBI" id="CHEBI:59789"/>
    </ligand>
</feature>
<dbReference type="InterPro" id="IPR001678">
    <property type="entry name" value="MeTrfase_RsmB-F_NOP2_dom"/>
</dbReference>
<dbReference type="PROSITE" id="PS01153">
    <property type="entry name" value="NOL1_NOP2_SUN"/>
    <property type="match status" value="1"/>
</dbReference>
<dbReference type="PROSITE" id="PS51686">
    <property type="entry name" value="SAM_MT_RSMB_NOP"/>
    <property type="match status" value="1"/>
</dbReference>
<evidence type="ECO:0000256" key="6">
    <source>
        <dbReference type="ARBA" id="ARBA00022691"/>
    </source>
</evidence>
<evidence type="ECO:0000256" key="1">
    <source>
        <dbReference type="ARBA" id="ARBA00004604"/>
    </source>
</evidence>
<dbReference type="Gene3D" id="3.40.50.150">
    <property type="entry name" value="Vaccinia Virus protein VP39"/>
    <property type="match status" value="1"/>
</dbReference>